<feature type="transmembrane region" description="Helical" evidence="1">
    <location>
        <begin position="289"/>
        <end position="310"/>
    </location>
</feature>
<keyword evidence="1" id="KW-0472">Membrane</keyword>
<feature type="transmembrane region" description="Helical" evidence="1">
    <location>
        <begin position="160"/>
        <end position="180"/>
    </location>
</feature>
<feature type="transmembrane region" description="Helical" evidence="1">
    <location>
        <begin position="111"/>
        <end position="128"/>
    </location>
</feature>
<dbReference type="Proteomes" id="UP000696413">
    <property type="component" value="Unassembled WGS sequence"/>
</dbReference>
<protein>
    <submittedName>
        <fullName evidence="2">Uncharacterized protein</fullName>
    </submittedName>
</protein>
<feature type="transmembrane region" description="Helical" evidence="1">
    <location>
        <begin position="187"/>
        <end position="208"/>
    </location>
</feature>
<feature type="transmembrane region" description="Helical" evidence="1">
    <location>
        <begin position="458"/>
        <end position="478"/>
    </location>
</feature>
<reference evidence="2 3" key="1">
    <citation type="submission" date="2021-05" db="EMBL/GenBank/DDBJ databases">
        <title>Draft Genome Sequences of Clinical Respiratory Isolates of Mycobacterium goodii Recovered in Ireland.</title>
        <authorList>
            <person name="Flanagan P.R."/>
            <person name="Mok S."/>
            <person name="Roycroft E."/>
            <person name="Rogers T.R."/>
            <person name="Fitzgibbon M."/>
        </authorList>
    </citation>
    <scope>NUCLEOTIDE SEQUENCE [LARGE SCALE GENOMIC DNA]</scope>
    <source>
        <strain evidence="2 3">14IE55</strain>
    </source>
</reference>
<proteinExistence type="predicted"/>
<feature type="transmembrane region" description="Helical" evidence="1">
    <location>
        <begin position="88"/>
        <end position="105"/>
    </location>
</feature>
<organism evidence="2 3">
    <name type="scientific">Mycolicibacterium goodii</name>
    <name type="common">Mycobacterium goodii</name>
    <dbReference type="NCBI Taxonomy" id="134601"/>
    <lineage>
        <taxon>Bacteria</taxon>
        <taxon>Bacillati</taxon>
        <taxon>Actinomycetota</taxon>
        <taxon>Actinomycetes</taxon>
        <taxon>Mycobacteriales</taxon>
        <taxon>Mycobacteriaceae</taxon>
        <taxon>Mycolicibacterium</taxon>
    </lineage>
</organism>
<feature type="transmembrane region" description="Helical" evidence="1">
    <location>
        <begin position="220"/>
        <end position="239"/>
    </location>
</feature>
<keyword evidence="3" id="KW-1185">Reference proteome</keyword>
<feature type="transmembrane region" description="Helical" evidence="1">
    <location>
        <begin position="260"/>
        <end position="283"/>
    </location>
</feature>
<evidence type="ECO:0000256" key="1">
    <source>
        <dbReference type="SAM" id="Phobius"/>
    </source>
</evidence>
<keyword evidence="1" id="KW-1133">Transmembrane helix</keyword>
<evidence type="ECO:0000313" key="3">
    <source>
        <dbReference type="Proteomes" id="UP000696413"/>
    </source>
</evidence>
<dbReference type="EMBL" id="JAHBOM010000008">
    <property type="protein sequence ID" value="MBU8823738.1"/>
    <property type="molecule type" value="Genomic_DNA"/>
</dbReference>
<name>A0ABS6HM14_MYCGD</name>
<keyword evidence="1" id="KW-0812">Transmembrane</keyword>
<feature type="transmembrane region" description="Helical" evidence="1">
    <location>
        <begin position="411"/>
        <end position="432"/>
    </location>
</feature>
<comment type="caution">
    <text evidence="2">The sequence shown here is derived from an EMBL/GenBank/DDBJ whole genome shotgun (WGS) entry which is preliminary data.</text>
</comment>
<evidence type="ECO:0000313" key="2">
    <source>
        <dbReference type="EMBL" id="MBU8823738.1"/>
    </source>
</evidence>
<feature type="transmembrane region" description="Helical" evidence="1">
    <location>
        <begin position="135"/>
        <end position="154"/>
    </location>
</feature>
<gene>
    <name evidence="2" type="ORF">KL859_12770</name>
</gene>
<accession>A0ABS6HM14</accession>
<sequence length="488" mass="53000">MRADTTALVVGPTTPRGQRSVRLCDRHIASASKEPDEEYGNGSYDFATRNRVNSYRQLLRASVNWGCVLTTTELAPCSLQDRSRVHSVMPGQILIFVAAAASAIQGANVTVTALSLICLLITPAWFLMSHRGIDVLPLLLAALGWISFLASCLVNDVSVLWPNALAPGAFGLYFIGLTVITRRAVDSIAVVLAGLAVGTIIFFLAEGIELTHTGRFADTWKYGIASAVTILLVFGLTTLRAPRLVMPVALLTLGLASLGLNYRAHALVCFLAAGTLLMNHAFGSRLHRVWQFAALIMIGVVFAYVMPMVARTGLFGSALQRKTIEQDAFNVPLLLAGRTEPPMSITAILEHPLLGWGSATNLTPDVYTRAQHLATRLGFDPRFPFDVYWELPPSNYSAMHSILLGSWAEGGVLAVLLPAALLVACLGIVWNFTRLGRWAPLGVTVALQGIWDIMYGPWLYNMIPTFVCIALLFSATHFRGRPVRSDGR</sequence>